<dbReference type="Proteomes" id="UP000019335">
    <property type="component" value="Chromosome 4"/>
</dbReference>
<comment type="caution">
    <text evidence="1">The sequence shown here is derived from an EMBL/GenBank/DDBJ whole genome shotgun (WGS) entry which is preliminary data.</text>
</comment>
<dbReference type="EMBL" id="AZIL01000274">
    <property type="protein sequence ID" value="EWM28786.1"/>
    <property type="molecule type" value="Genomic_DNA"/>
</dbReference>
<gene>
    <name evidence="1" type="ORF">Naga_100002g90</name>
</gene>
<accession>W7U7H3</accession>
<organism evidence="1 2">
    <name type="scientific">Nannochloropsis gaditana</name>
    <dbReference type="NCBI Taxonomy" id="72520"/>
    <lineage>
        <taxon>Eukaryota</taxon>
        <taxon>Sar</taxon>
        <taxon>Stramenopiles</taxon>
        <taxon>Ochrophyta</taxon>
        <taxon>Eustigmatophyceae</taxon>
        <taxon>Eustigmatales</taxon>
        <taxon>Monodopsidaceae</taxon>
        <taxon>Nannochloropsis</taxon>
    </lineage>
</organism>
<evidence type="ECO:0000313" key="2">
    <source>
        <dbReference type="Proteomes" id="UP000019335"/>
    </source>
</evidence>
<reference evidence="1 2" key="1">
    <citation type="journal article" date="2014" name="Mol. Plant">
        <title>Chromosome Scale Genome Assembly and Transcriptome Profiling of Nannochloropsis gaditana in Nitrogen Depletion.</title>
        <authorList>
            <person name="Corteggiani Carpinelli E."/>
            <person name="Telatin A."/>
            <person name="Vitulo N."/>
            <person name="Forcato C."/>
            <person name="D'Angelo M."/>
            <person name="Schiavon R."/>
            <person name="Vezzi A."/>
            <person name="Giacometti G.M."/>
            <person name="Morosinotto T."/>
            <person name="Valle G."/>
        </authorList>
    </citation>
    <scope>NUCLEOTIDE SEQUENCE [LARGE SCALE GENOMIC DNA]</scope>
    <source>
        <strain evidence="1 2">B-31</strain>
    </source>
</reference>
<protein>
    <submittedName>
        <fullName evidence="1">Uncharacterized protein</fullName>
    </submittedName>
</protein>
<name>W7U7H3_9STRA</name>
<dbReference type="AlphaFoldDB" id="W7U7H3"/>
<keyword evidence="2" id="KW-1185">Reference proteome</keyword>
<proteinExistence type="predicted"/>
<evidence type="ECO:0000313" key="1">
    <source>
        <dbReference type="EMBL" id="EWM28786.1"/>
    </source>
</evidence>
<sequence length="97" mass="10638">MDCLTRKPMCLFPTSVQNCKRPKSAVRKLLPSGGQMPIETGNRHRLGLKMPYLRPKTPSTIKSVVWGRASLEDSLKAEGTSEIDGAGVYTEALSFSN</sequence>